<dbReference type="EMBL" id="FMAC01000015">
    <property type="protein sequence ID" value="SCB37547.1"/>
    <property type="molecule type" value="Genomic_DNA"/>
</dbReference>
<keyword evidence="2" id="KW-1185">Reference proteome</keyword>
<dbReference type="RefSeq" id="WP_075856509.1">
    <property type="nucleotide sequence ID" value="NZ_FMAC01000015.1"/>
</dbReference>
<dbReference type="OrthoDB" id="8398631at2"/>
<evidence type="ECO:0000313" key="1">
    <source>
        <dbReference type="EMBL" id="SCB37547.1"/>
    </source>
</evidence>
<organism evidence="1 2">
    <name type="scientific">Rhizobium hainanense</name>
    <dbReference type="NCBI Taxonomy" id="52131"/>
    <lineage>
        <taxon>Bacteria</taxon>
        <taxon>Pseudomonadati</taxon>
        <taxon>Pseudomonadota</taxon>
        <taxon>Alphaproteobacteria</taxon>
        <taxon>Hyphomicrobiales</taxon>
        <taxon>Rhizobiaceae</taxon>
        <taxon>Rhizobium/Agrobacterium group</taxon>
        <taxon>Rhizobium</taxon>
    </lineage>
</organism>
<name>A0A1C3WBN1_9HYPH</name>
<dbReference type="STRING" id="52131.GA0061100_11533"/>
<accession>A0A1C3WBN1</accession>
<dbReference type="AlphaFoldDB" id="A0A1C3WBN1"/>
<reference evidence="2" key="1">
    <citation type="submission" date="2016-08" db="EMBL/GenBank/DDBJ databases">
        <authorList>
            <person name="Varghese N."/>
            <person name="Submissions Spin"/>
        </authorList>
    </citation>
    <scope>NUCLEOTIDE SEQUENCE [LARGE SCALE GENOMIC DNA]</scope>
    <source>
        <strain evidence="2">CCBAU 57015</strain>
    </source>
</reference>
<proteinExistence type="predicted"/>
<protein>
    <submittedName>
        <fullName evidence="1">Uncharacterized protein</fullName>
    </submittedName>
</protein>
<evidence type="ECO:0000313" key="2">
    <source>
        <dbReference type="Proteomes" id="UP000186228"/>
    </source>
</evidence>
<dbReference type="Proteomes" id="UP000186228">
    <property type="component" value="Unassembled WGS sequence"/>
</dbReference>
<sequence length="100" mass="11056">MSRSDKEISALRDAGASRVGARMMVASRYAECLHRLARRASHLDLGDLAERLTEVASLIEEMADELVVDERGEILLRKAGRLIGTVEVAVDKVARRTTLH</sequence>
<gene>
    <name evidence="1" type="ORF">GA0061100_11533</name>
</gene>